<dbReference type="EMBL" id="JAKELL010000029">
    <property type="protein sequence ID" value="KAH8990826.1"/>
    <property type="molecule type" value="Genomic_DNA"/>
</dbReference>
<feature type="region of interest" description="Disordered" evidence="1">
    <location>
        <begin position="1193"/>
        <end position="1223"/>
    </location>
</feature>
<dbReference type="SUPFAM" id="SSF50729">
    <property type="entry name" value="PH domain-like"/>
    <property type="match status" value="1"/>
</dbReference>
<feature type="region of interest" description="Disordered" evidence="1">
    <location>
        <begin position="155"/>
        <end position="446"/>
    </location>
</feature>
<feature type="region of interest" description="Disordered" evidence="1">
    <location>
        <begin position="606"/>
        <end position="687"/>
    </location>
</feature>
<dbReference type="AlphaFoldDB" id="A0AAD4LEN8"/>
<feature type="compositionally biased region" description="Polar residues" evidence="1">
    <location>
        <begin position="246"/>
        <end position="258"/>
    </location>
</feature>
<feature type="compositionally biased region" description="Basic and acidic residues" evidence="1">
    <location>
        <begin position="404"/>
        <end position="414"/>
    </location>
</feature>
<feature type="compositionally biased region" description="Low complexity" evidence="1">
    <location>
        <begin position="659"/>
        <end position="669"/>
    </location>
</feature>
<feature type="compositionally biased region" description="Polar residues" evidence="1">
    <location>
        <begin position="773"/>
        <end position="785"/>
    </location>
</feature>
<feature type="compositionally biased region" description="Low complexity" evidence="1">
    <location>
        <begin position="62"/>
        <end position="77"/>
    </location>
</feature>
<accession>A0AAD4LEN8</accession>
<feature type="compositionally biased region" description="Low complexity" evidence="1">
    <location>
        <begin position="314"/>
        <end position="346"/>
    </location>
</feature>
<evidence type="ECO:0000313" key="4">
    <source>
        <dbReference type="Proteomes" id="UP001201163"/>
    </source>
</evidence>
<feature type="domain" description="PH" evidence="2">
    <location>
        <begin position="471"/>
        <end position="603"/>
    </location>
</feature>
<feature type="region of interest" description="Disordered" evidence="1">
    <location>
        <begin position="1"/>
        <end position="81"/>
    </location>
</feature>
<gene>
    <name evidence="3" type="ORF">EDB92DRAFT_727212</name>
</gene>
<feature type="compositionally biased region" description="Low complexity" evidence="1">
    <location>
        <begin position="796"/>
        <end position="812"/>
    </location>
</feature>
<feature type="compositionally biased region" description="Low complexity" evidence="1">
    <location>
        <begin position="27"/>
        <end position="53"/>
    </location>
</feature>
<feature type="compositionally biased region" description="Polar residues" evidence="1">
    <location>
        <begin position="612"/>
        <end position="644"/>
    </location>
</feature>
<name>A0AAD4LEN8_9AGAM</name>
<protein>
    <recommendedName>
        <fullName evidence="2">PH domain-containing protein</fullName>
    </recommendedName>
</protein>
<feature type="compositionally biased region" description="Polar residues" evidence="1">
    <location>
        <begin position="221"/>
        <end position="230"/>
    </location>
</feature>
<keyword evidence="4" id="KW-1185">Reference proteome</keyword>
<organism evidence="3 4">
    <name type="scientific">Lactarius akahatsu</name>
    <dbReference type="NCBI Taxonomy" id="416441"/>
    <lineage>
        <taxon>Eukaryota</taxon>
        <taxon>Fungi</taxon>
        <taxon>Dikarya</taxon>
        <taxon>Basidiomycota</taxon>
        <taxon>Agaricomycotina</taxon>
        <taxon>Agaricomycetes</taxon>
        <taxon>Russulales</taxon>
        <taxon>Russulaceae</taxon>
        <taxon>Lactarius</taxon>
    </lineage>
</organism>
<feature type="compositionally biased region" description="Low complexity" evidence="1">
    <location>
        <begin position="1"/>
        <end position="15"/>
    </location>
</feature>
<feature type="compositionally biased region" description="Polar residues" evidence="1">
    <location>
        <begin position="155"/>
        <end position="172"/>
    </location>
</feature>
<feature type="region of interest" description="Disordered" evidence="1">
    <location>
        <begin position="896"/>
        <end position="979"/>
    </location>
</feature>
<feature type="compositionally biased region" description="Acidic residues" evidence="1">
    <location>
        <begin position="96"/>
        <end position="107"/>
    </location>
</feature>
<feature type="compositionally biased region" description="Polar residues" evidence="1">
    <location>
        <begin position="371"/>
        <end position="389"/>
    </location>
</feature>
<evidence type="ECO:0000256" key="1">
    <source>
        <dbReference type="SAM" id="MobiDB-lite"/>
    </source>
</evidence>
<feature type="compositionally biased region" description="Low complexity" evidence="1">
    <location>
        <begin position="259"/>
        <end position="295"/>
    </location>
</feature>
<evidence type="ECO:0000259" key="2">
    <source>
        <dbReference type="SMART" id="SM00233"/>
    </source>
</evidence>
<dbReference type="InterPro" id="IPR001849">
    <property type="entry name" value="PH_domain"/>
</dbReference>
<reference evidence="3" key="1">
    <citation type="submission" date="2022-01" db="EMBL/GenBank/DDBJ databases">
        <title>Comparative genomics reveals a dynamic genome evolution in the ectomycorrhizal milk-cap (Lactarius) mushrooms.</title>
        <authorList>
            <consortium name="DOE Joint Genome Institute"/>
            <person name="Lebreton A."/>
            <person name="Tang N."/>
            <person name="Kuo A."/>
            <person name="LaButti K."/>
            <person name="Drula E."/>
            <person name="Barry K."/>
            <person name="Clum A."/>
            <person name="Lipzen A."/>
            <person name="Mousain D."/>
            <person name="Ng V."/>
            <person name="Wang R."/>
            <person name="Wang X."/>
            <person name="Dai Y."/>
            <person name="Henrissat B."/>
            <person name="Grigoriev I.V."/>
            <person name="Guerin-Laguette A."/>
            <person name="Yu F."/>
            <person name="Martin F.M."/>
        </authorList>
    </citation>
    <scope>NUCLEOTIDE SEQUENCE</scope>
    <source>
        <strain evidence="3">QP</strain>
    </source>
</reference>
<dbReference type="SMART" id="SM00233">
    <property type="entry name" value="PH"/>
    <property type="match status" value="1"/>
</dbReference>
<sequence>MSSYSSDASRSGARSPLFGTATFSTFTRSGSSPTRYSYSSRSGNSSNDSDISGNDMRRITVSPSPSNRHSSSDLYSYSEEDSIRDAAEVEAALSALDEELDQTEDALTEWSRGSSVTPSSYLSGSASSPSFTATTSSYIPFTNTLRDGRILSTITERTENPSSRPTSHNLSVPGSRPVSDAIRRSGISVHSRGVTEPGPSANTLSRRTGDLIAFFEDKSTSDTSRSQSPFSHRRTGSVPAGPRSPSPYTQTSQSIPTFGSTTYGYGSSAGSRPSSPSKSWISQSQSYTSSGPSRSFLSPPPQSSAMALDSGFESYHTSSTTPTHSNTFTSTSYTATDTDTTPQGTSLRRPQASPRSPLSSVRNVVAAWKSRSPSFDESSRVSSNKSLTDVTPDEGFFSVRRRVERGSQRERAALGDESGSSTFRTSDSLHSQGDANVPNTPRTSTSFVSSVVPPPFDLAELGTFAKGNQEPLRIGLLWYLNVHASPPYRWQRCQAILYPHMLVLSWIAQGGGRGIVTLDLLNCTEVRSVASPTHPSAQDDVGTIAARTQTANAQAEGFGDLSLMETLCPFQLFYSDGVERLGAESARERVRWVSAIWEVLDRSVTVPDRSETQSPTGSMRTIRSMASTSTRSGSVASGSRSTTFLPPMESMPDISDFQSLSGSSAGSLSRQPSLRSRAVDDGAISNQTIVYPGDPRVIAPSRSSSLRRTTSMTDLGEEFESALRRAKDARPGLGFGLALIGEGSPVTVSSGPTLRRDVIVTPPPSARGGSSRARPTNPESLTSVSDDAFFTSGARTSGEPSTSHSASSSLTDTHFRTRGTESSSAAPTEETSGSGTVIPQTYLGEGTSYLGISTDARRSAFTSDSPSRATGLTRSRAIKARRDAASSLSYSSSYLSGADSFSGGDNGSGRTHSRSHSEYSRGDGFSTLESYSRSSYSRSANGTPLPSSSSEHSPESEEDPITTTTPTSTTQYETARSPSIMSFASLPSIPSLYETAELCPTDSEITKSVSSEDFVTAKASAKAESVSDYITAPVCDSEPPSPYTTAEICPTEVSTEYDDAECHCKPEKSVVSEGTQVTPPEPVRGVIRIVAPQPIEPVEAPVQIVAQPIDEEVQAIPEPVEEPVPIAPPALVEEAVQVTPPQPTEVIEVVPLQPAVEEIPEPVATPRVRSPETYPQPPVIMIDPGFSLYPSDDVSTVSSASGHRKHSNSLFQSEQSERQESRYQNLCRAPLSWPASYRPRGRRLSRCGQ</sequence>
<feature type="region of interest" description="Disordered" evidence="1">
    <location>
        <begin position="741"/>
        <end position="842"/>
    </location>
</feature>
<feature type="compositionally biased region" description="Low complexity" evidence="1">
    <location>
        <begin position="961"/>
        <end position="970"/>
    </location>
</feature>
<evidence type="ECO:0000313" key="3">
    <source>
        <dbReference type="EMBL" id="KAH8990826.1"/>
    </source>
</evidence>
<proteinExistence type="predicted"/>
<feature type="compositionally biased region" description="Polar residues" evidence="1">
    <location>
        <begin position="353"/>
        <end position="362"/>
    </location>
</feature>
<feature type="region of interest" description="Disordered" evidence="1">
    <location>
        <begin position="94"/>
        <end position="133"/>
    </location>
</feature>
<feature type="compositionally biased region" description="Low complexity" evidence="1">
    <location>
        <begin position="119"/>
        <end position="133"/>
    </location>
</feature>
<feature type="compositionally biased region" description="Polar residues" evidence="1">
    <location>
        <begin position="418"/>
        <end position="439"/>
    </location>
</feature>
<comment type="caution">
    <text evidence="3">The sequence shown here is derived from an EMBL/GenBank/DDBJ whole genome shotgun (WGS) entry which is preliminary data.</text>
</comment>
<dbReference type="Proteomes" id="UP001201163">
    <property type="component" value="Unassembled WGS sequence"/>
</dbReference>
<feature type="compositionally biased region" description="Low complexity" evidence="1">
    <location>
        <begin position="930"/>
        <end position="951"/>
    </location>
</feature>
<feature type="compositionally biased region" description="Low complexity" evidence="1">
    <location>
        <begin position="820"/>
        <end position="834"/>
    </location>
</feature>